<dbReference type="Pfam" id="PF06445">
    <property type="entry name" value="GyrI-like"/>
    <property type="match status" value="1"/>
</dbReference>
<dbReference type="SMART" id="SM00871">
    <property type="entry name" value="AraC_E_bind"/>
    <property type="match status" value="1"/>
</dbReference>
<accession>A0AAN4VWG9</accession>
<dbReference type="GO" id="GO:0043565">
    <property type="term" value="F:sequence-specific DNA binding"/>
    <property type="evidence" value="ECO:0007669"/>
    <property type="project" value="InterPro"/>
</dbReference>
<keyword evidence="1" id="KW-0805">Transcription regulation</keyword>
<dbReference type="AlphaFoldDB" id="A0AAN4VWG9"/>
<dbReference type="Pfam" id="PF12833">
    <property type="entry name" value="HTH_18"/>
    <property type="match status" value="1"/>
</dbReference>
<dbReference type="Proteomes" id="UP001310022">
    <property type="component" value="Unassembled WGS sequence"/>
</dbReference>
<dbReference type="InterPro" id="IPR018062">
    <property type="entry name" value="HTH_AraC-typ_CS"/>
</dbReference>
<dbReference type="PRINTS" id="PR00032">
    <property type="entry name" value="HTHARAC"/>
</dbReference>
<dbReference type="InterPro" id="IPR009057">
    <property type="entry name" value="Homeodomain-like_sf"/>
</dbReference>
<sequence length="303" mass="34500">MDSNLKATYAGRMNEVFTYIDQHLSGDLSLEKIAGVAHFSPFHFHRLFKFITGETPGEYVQRRRIEKSVSLLLHQQKSVSEIAHVLGFSDGSAYSKAFKKFYGISPSAFRQEHPYRLERIQFPNSKIGHEYPDTDAYLRKLNHLKAWINMEAKIEVKEIAPIEVAYINCTGPQNLAATFQQLISWAAPKGFFVPNSKMATVYYDSFKVTPAEKVRMSACLLLESTLAAEGAIGLRTLAGGKYIVGSYEILVEEFEKSWTALFLWMNENGYAMGDAEPFEIYHNNFNEHPEKKAIVDFYIPVKK</sequence>
<dbReference type="SMART" id="SM00342">
    <property type="entry name" value="HTH_ARAC"/>
    <property type="match status" value="1"/>
</dbReference>
<dbReference type="GO" id="GO:0003700">
    <property type="term" value="F:DNA-binding transcription factor activity"/>
    <property type="evidence" value="ECO:0007669"/>
    <property type="project" value="InterPro"/>
</dbReference>
<organism evidence="5 6">
    <name type="scientific">Persicobacter diffluens</name>
    <dbReference type="NCBI Taxonomy" id="981"/>
    <lineage>
        <taxon>Bacteria</taxon>
        <taxon>Pseudomonadati</taxon>
        <taxon>Bacteroidota</taxon>
        <taxon>Cytophagia</taxon>
        <taxon>Cytophagales</taxon>
        <taxon>Persicobacteraceae</taxon>
        <taxon>Persicobacter</taxon>
    </lineage>
</organism>
<dbReference type="Gene3D" id="3.20.80.10">
    <property type="entry name" value="Regulatory factor, effector binding domain"/>
    <property type="match status" value="1"/>
</dbReference>
<dbReference type="PROSITE" id="PS01124">
    <property type="entry name" value="HTH_ARAC_FAMILY_2"/>
    <property type="match status" value="1"/>
</dbReference>
<comment type="caution">
    <text evidence="5">The sequence shown here is derived from an EMBL/GenBank/DDBJ whole genome shotgun (WGS) entry which is preliminary data.</text>
</comment>
<evidence type="ECO:0000313" key="5">
    <source>
        <dbReference type="EMBL" id="GJM61379.1"/>
    </source>
</evidence>
<evidence type="ECO:0000256" key="1">
    <source>
        <dbReference type="ARBA" id="ARBA00023015"/>
    </source>
</evidence>
<gene>
    <name evidence="5" type="ORF">PEDI_19310</name>
</gene>
<feature type="domain" description="HTH araC/xylS-type" evidence="4">
    <location>
        <begin position="14"/>
        <end position="112"/>
    </location>
</feature>
<evidence type="ECO:0000313" key="6">
    <source>
        <dbReference type="Proteomes" id="UP001310022"/>
    </source>
</evidence>
<dbReference type="RefSeq" id="WP_338236936.1">
    <property type="nucleotide sequence ID" value="NZ_BQKE01000001.1"/>
</dbReference>
<reference evidence="5 6" key="1">
    <citation type="submission" date="2021-12" db="EMBL/GenBank/DDBJ databases">
        <title>Genome sequencing of bacteria with rrn-lacking chromosome and rrn-plasmid.</title>
        <authorList>
            <person name="Anda M."/>
            <person name="Iwasaki W."/>
        </authorList>
    </citation>
    <scope>NUCLEOTIDE SEQUENCE [LARGE SCALE GENOMIC DNA]</scope>
    <source>
        <strain evidence="5 6">NBRC 15940</strain>
    </source>
</reference>
<dbReference type="PANTHER" id="PTHR40055">
    <property type="entry name" value="TRANSCRIPTIONAL REGULATOR YGIV-RELATED"/>
    <property type="match status" value="1"/>
</dbReference>
<dbReference type="InterPro" id="IPR010499">
    <property type="entry name" value="AraC_E-bd"/>
</dbReference>
<keyword evidence="6" id="KW-1185">Reference proteome</keyword>
<evidence type="ECO:0000256" key="2">
    <source>
        <dbReference type="ARBA" id="ARBA00023125"/>
    </source>
</evidence>
<keyword evidence="3" id="KW-0804">Transcription</keyword>
<dbReference type="SUPFAM" id="SSF55136">
    <property type="entry name" value="Probable bacterial effector-binding domain"/>
    <property type="match status" value="1"/>
</dbReference>
<dbReference type="EMBL" id="BQKE01000001">
    <property type="protein sequence ID" value="GJM61379.1"/>
    <property type="molecule type" value="Genomic_DNA"/>
</dbReference>
<proteinExistence type="predicted"/>
<dbReference type="SUPFAM" id="SSF46689">
    <property type="entry name" value="Homeodomain-like"/>
    <property type="match status" value="2"/>
</dbReference>
<dbReference type="InterPro" id="IPR018060">
    <property type="entry name" value="HTH_AraC"/>
</dbReference>
<protein>
    <submittedName>
        <fullName evidence="5">AraC family transcriptional regulator</fullName>
    </submittedName>
</protein>
<name>A0AAN4VWG9_9BACT</name>
<dbReference type="InterPro" id="IPR029442">
    <property type="entry name" value="GyrI-like"/>
</dbReference>
<evidence type="ECO:0000256" key="3">
    <source>
        <dbReference type="ARBA" id="ARBA00023163"/>
    </source>
</evidence>
<dbReference type="InterPro" id="IPR020449">
    <property type="entry name" value="Tscrpt_reg_AraC-type_HTH"/>
</dbReference>
<dbReference type="PROSITE" id="PS00041">
    <property type="entry name" value="HTH_ARAC_FAMILY_1"/>
    <property type="match status" value="1"/>
</dbReference>
<evidence type="ECO:0000259" key="4">
    <source>
        <dbReference type="PROSITE" id="PS01124"/>
    </source>
</evidence>
<dbReference type="InterPro" id="IPR011256">
    <property type="entry name" value="Reg_factor_effector_dom_sf"/>
</dbReference>
<dbReference type="PANTHER" id="PTHR40055:SF2">
    <property type="entry name" value="DNA GYRASE INHIBITOR"/>
    <property type="match status" value="1"/>
</dbReference>
<dbReference type="InterPro" id="IPR050908">
    <property type="entry name" value="SmbC-like"/>
</dbReference>
<dbReference type="Gene3D" id="1.10.10.60">
    <property type="entry name" value="Homeodomain-like"/>
    <property type="match status" value="2"/>
</dbReference>
<keyword evidence="2" id="KW-0238">DNA-binding</keyword>